<protein>
    <submittedName>
        <fullName evidence="1">Uncharacterized protein</fullName>
    </submittedName>
</protein>
<name>A0A448WV51_9PLAT</name>
<accession>A0A448WV51</accession>
<organism evidence="1 2">
    <name type="scientific">Protopolystoma xenopodis</name>
    <dbReference type="NCBI Taxonomy" id="117903"/>
    <lineage>
        <taxon>Eukaryota</taxon>
        <taxon>Metazoa</taxon>
        <taxon>Spiralia</taxon>
        <taxon>Lophotrochozoa</taxon>
        <taxon>Platyhelminthes</taxon>
        <taxon>Monogenea</taxon>
        <taxon>Polyopisthocotylea</taxon>
        <taxon>Polystomatidea</taxon>
        <taxon>Polystomatidae</taxon>
        <taxon>Protopolystoma</taxon>
    </lineage>
</organism>
<reference evidence="1" key="1">
    <citation type="submission" date="2018-11" db="EMBL/GenBank/DDBJ databases">
        <authorList>
            <consortium name="Pathogen Informatics"/>
        </authorList>
    </citation>
    <scope>NUCLEOTIDE SEQUENCE</scope>
</reference>
<dbReference type="EMBL" id="CAAALY010048815">
    <property type="protein sequence ID" value="VEL20958.1"/>
    <property type="molecule type" value="Genomic_DNA"/>
</dbReference>
<comment type="caution">
    <text evidence="1">The sequence shown here is derived from an EMBL/GenBank/DDBJ whole genome shotgun (WGS) entry which is preliminary data.</text>
</comment>
<evidence type="ECO:0000313" key="1">
    <source>
        <dbReference type="EMBL" id="VEL20958.1"/>
    </source>
</evidence>
<proteinExistence type="predicted"/>
<evidence type="ECO:0000313" key="2">
    <source>
        <dbReference type="Proteomes" id="UP000784294"/>
    </source>
</evidence>
<sequence>MPTPDRPLVPRRASSTRLSRSFGLTGSIDPSRGLFSAGIPCIARITSCNKPSLCAGSDCIIDVHASLSAYSFLSPPVHTLHPPSTPFLSSLPHDPLVPSCNSPFYSTSTIKPHLYPVTMPSSDFPSQSIPIYSFPYDNSSCLCPATVSPFCTSLASSRHGASETIVTTALLTDCPSLLPSQSDNALVSNFNLYFYFIGP</sequence>
<dbReference type="Proteomes" id="UP000784294">
    <property type="component" value="Unassembled WGS sequence"/>
</dbReference>
<gene>
    <name evidence="1" type="ORF">PXEA_LOCUS14398</name>
</gene>
<keyword evidence="2" id="KW-1185">Reference proteome</keyword>
<dbReference type="AlphaFoldDB" id="A0A448WV51"/>